<dbReference type="EMBL" id="CP039964">
    <property type="protein sequence ID" value="QCO56213.1"/>
    <property type="molecule type" value="Genomic_DNA"/>
</dbReference>
<keyword evidence="4" id="KW-1185">Reference proteome</keyword>
<evidence type="ECO:0000313" key="3">
    <source>
        <dbReference type="EMBL" id="QCO56213.1"/>
    </source>
</evidence>
<dbReference type="InterPro" id="IPR018247">
    <property type="entry name" value="EF_Hand_1_Ca_BS"/>
</dbReference>
<proteinExistence type="predicted"/>
<feature type="chain" id="PRO_5020674890" evidence="1">
    <location>
        <begin position="22"/>
        <end position="78"/>
    </location>
</feature>
<dbReference type="InterPro" id="IPR011992">
    <property type="entry name" value="EF-hand-dom_pair"/>
</dbReference>
<feature type="domain" description="EF-hand" evidence="2">
    <location>
        <begin position="42"/>
        <end position="77"/>
    </location>
</feature>
<dbReference type="PROSITE" id="PS50222">
    <property type="entry name" value="EF_HAND_2"/>
    <property type="match status" value="1"/>
</dbReference>
<dbReference type="Gene3D" id="1.10.238.10">
    <property type="entry name" value="EF-hand"/>
    <property type="match status" value="1"/>
</dbReference>
<dbReference type="RefSeq" id="WP_137193997.1">
    <property type="nucleotide sequence ID" value="NZ_CP039964.1"/>
</dbReference>
<dbReference type="PROSITE" id="PS00018">
    <property type="entry name" value="EF_HAND_1"/>
    <property type="match status" value="1"/>
</dbReference>
<dbReference type="AlphaFoldDB" id="A0A4P8EHJ2"/>
<organism evidence="3 4">
    <name type="scientific">Pseudorhodobacter turbinis</name>
    <dbReference type="NCBI Taxonomy" id="2500533"/>
    <lineage>
        <taxon>Bacteria</taxon>
        <taxon>Pseudomonadati</taxon>
        <taxon>Pseudomonadota</taxon>
        <taxon>Alphaproteobacteria</taxon>
        <taxon>Rhodobacterales</taxon>
        <taxon>Paracoccaceae</taxon>
        <taxon>Pseudorhodobacter</taxon>
    </lineage>
</organism>
<dbReference type="GO" id="GO:0005509">
    <property type="term" value="F:calcium ion binding"/>
    <property type="evidence" value="ECO:0007669"/>
    <property type="project" value="InterPro"/>
</dbReference>
<reference evidence="3 4" key="1">
    <citation type="submission" date="2019-05" db="EMBL/GenBank/DDBJ databases">
        <title>Pseudorhodobacter turbinis sp. nov., isolated from the gut of the Korean turban shell.</title>
        <authorList>
            <person name="Jeong Y.-S."/>
            <person name="Kang W.-R."/>
            <person name="Bae J.-W."/>
        </authorList>
    </citation>
    <scope>NUCLEOTIDE SEQUENCE [LARGE SCALE GENOMIC DNA]</scope>
    <source>
        <strain evidence="3 4">S12M18</strain>
    </source>
</reference>
<feature type="signal peptide" evidence="1">
    <location>
        <begin position="1"/>
        <end position="21"/>
    </location>
</feature>
<sequence length="78" mass="8147">MTRLMIALGLVAGMTTLPALAQEAPADVDGNGTWSMEELVATYPNMTEEVFAAMDANADGEVDPAEFNTATGADLLVQ</sequence>
<dbReference type="InterPro" id="IPR002048">
    <property type="entry name" value="EF_hand_dom"/>
</dbReference>
<dbReference type="SUPFAM" id="SSF47473">
    <property type="entry name" value="EF-hand"/>
    <property type="match status" value="1"/>
</dbReference>
<dbReference type="Pfam" id="PF13202">
    <property type="entry name" value="EF-hand_5"/>
    <property type="match status" value="1"/>
</dbReference>
<gene>
    <name evidence="3" type="ORF">EOK75_11020</name>
</gene>
<protein>
    <submittedName>
        <fullName evidence="3">EF-hand domain-containing protein</fullName>
    </submittedName>
</protein>
<dbReference type="Proteomes" id="UP000298631">
    <property type="component" value="Chromosome"/>
</dbReference>
<name>A0A4P8EHJ2_9RHOB</name>
<accession>A0A4P8EHJ2</accession>
<dbReference type="OrthoDB" id="5470953at2"/>
<evidence type="ECO:0000313" key="4">
    <source>
        <dbReference type="Proteomes" id="UP000298631"/>
    </source>
</evidence>
<evidence type="ECO:0000256" key="1">
    <source>
        <dbReference type="SAM" id="SignalP"/>
    </source>
</evidence>
<evidence type="ECO:0000259" key="2">
    <source>
        <dbReference type="PROSITE" id="PS50222"/>
    </source>
</evidence>
<keyword evidence="1" id="KW-0732">Signal</keyword>
<dbReference type="KEGG" id="pseb:EOK75_11020"/>